<dbReference type="Proteomes" id="UP001156905">
    <property type="component" value="Unassembled WGS sequence"/>
</dbReference>
<gene>
    <name evidence="1" type="ORF">GCM10007857_17590</name>
</gene>
<dbReference type="Pfam" id="PF04392">
    <property type="entry name" value="ABC_sub_bind"/>
    <property type="match status" value="1"/>
</dbReference>
<dbReference type="CDD" id="cd06325">
    <property type="entry name" value="PBP1_ABC_unchar_transporter"/>
    <property type="match status" value="1"/>
</dbReference>
<dbReference type="PANTHER" id="PTHR35271">
    <property type="entry name" value="ABC TRANSPORTER, SUBSTRATE-BINDING LIPOPROTEIN-RELATED"/>
    <property type="match status" value="1"/>
</dbReference>
<reference evidence="2" key="1">
    <citation type="journal article" date="2019" name="Int. J. Syst. Evol. Microbiol.">
        <title>The Global Catalogue of Microorganisms (GCM) 10K type strain sequencing project: providing services to taxonomists for standard genome sequencing and annotation.</title>
        <authorList>
            <consortium name="The Broad Institute Genomics Platform"/>
            <consortium name="The Broad Institute Genome Sequencing Center for Infectious Disease"/>
            <person name="Wu L."/>
            <person name="Ma J."/>
        </authorList>
    </citation>
    <scope>NUCLEOTIDE SEQUENCE [LARGE SCALE GENOMIC DNA]</scope>
    <source>
        <strain evidence="2">NBRC 102520</strain>
    </source>
</reference>
<organism evidence="1 2">
    <name type="scientific">Bradyrhizobium iriomotense</name>
    <dbReference type="NCBI Taxonomy" id="441950"/>
    <lineage>
        <taxon>Bacteria</taxon>
        <taxon>Pseudomonadati</taxon>
        <taxon>Pseudomonadota</taxon>
        <taxon>Alphaproteobacteria</taxon>
        <taxon>Hyphomicrobiales</taxon>
        <taxon>Nitrobacteraceae</taxon>
        <taxon>Bradyrhizobium</taxon>
    </lineage>
</organism>
<dbReference type="InterPro" id="IPR007487">
    <property type="entry name" value="ABC_transpt-TYRBP-like"/>
</dbReference>
<evidence type="ECO:0000313" key="2">
    <source>
        <dbReference type="Proteomes" id="UP001156905"/>
    </source>
</evidence>
<accession>A0ABQ6ASC2</accession>
<evidence type="ECO:0000313" key="1">
    <source>
        <dbReference type="EMBL" id="GLR85049.1"/>
    </source>
</evidence>
<protein>
    <submittedName>
        <fullName evidence="1">ABC transporter substrate-binding protein</fullName>
    </submittedName>
</protein>
<dbReference type="Gene3D" id="3.40.50.2300">
    <property type="match status" value="2"/>
</dbReference>
<sequence>MVSSFSEQQLLPLRAALLDRLRELGWREGDNLEFDLRLAKPMSSSLSEASASLVQRQPDLLIAQGSPTLEAMRKYSGAIPVVFLLVADPVELGVVASLSHPGGSLTGFTNFELAVGGKWVDLLKAVDTTIERIVLIANPDNNTSAPFARQIESDGRETGVNVQTIYVGDAGEIERAIRGAGGLPRAGLMTLPDSLPILHQDLIVSLTNELRIPSIHPFRSFPTSGALMSYGLDFPELFREVASYADRILRGTKPADLPVQAPTKFELVINLKTAKLLGIEVPPALLASADEAIE</sequence>
<comment type="caution">
    <text evidence="1">The sequence shown here is derived from an EMBL/GenBank/DDBJ whole genome shotgun (WGS) entry which is preliminary data.</text>
</comment>
<dbReference type="EMBL" id="BSOW01000005">
    <property type="protein sequence ID" value="GLR85049.1"/>
    <property type="molecule type" value="Genomic_DNA"/>
</dbReference>
<proteinExistence type="predicted"/>
<name>A0ABQ6ASC2_9BRAD</name>
<dbReference type="PANTHER" id="PTHR35271:SF1">
    <property type="entry name" value="ABC TRANSPORTER, SUBSTRATE-BINDING LIPOPROTEIN"/>
    <property type="match status" value="1"/>
</dbReference>
<keyword evidence="2" id="KW-1185">Reference proteome</keyword>